<gene>
    <name evidence="1" type="ORF">SAMN00768000_3117</name>
</gene>
<dbReference type="Proteomes" id="UP000192660">
    <property type="component" value="Unassembled WGS sequence"/>
</dbReference>
<organism evidence="1 2">
    <name type="scientific">Sulfobacillus thermosulfidooxidans (strain DSM 9293 / VKM B-1269 / AT-1)</name>
    <dbReference type="NCBI Taxonomy" id="929705"/>
    <lineage>
        <taxon>Bacteria</taxon>
        <taxon>Bacillati</taxon>
        <taxon>Bacillota</taxon>
        <taxon>Clostridia</taxon>
        <taxon>Eubacteriales</taxon>
        <taxon>Clostridiales Family XVII. Incertae Sedis</taxon>
        <taxon>Sulfobacillus</taxon>
    </lineage>
</organism>
<dbReference type="EMBL" id="FWWY01000001">
    <property type="protein sequence ID" value="SMC06947.1"/>
    <property type="molecule type" value="Genomic_DNA"/>
</dbReference>
<evidence type="ECO:0000313" key="2">
    <source>
        <dbReference type="Proteomes" id="UP000192660"/>
    </source>
</evidence>
<proteinExistence type="predicted"/>
<name>A0A1W1WKY6_SULTA</name>
<dbReference type="AlphaFoldDB" id="A0A1W1WKY6"/>
<keyword evidence="2" id="KW-1185">Reference proteome</keyword>
<protein>
    <submittedName>
        <fullName evidence="1">Uncharacterized protein</fullName>
    </submittedName>
</protein>
<evidence type="ECO:0000313" key="1">
    <source>
        <dbReference type="EMBL" id="SMC06947.1"/>
    </source>
</evidence>
<reference evidence="2" key="1">
    <citation type="submission" date="2017-04" db="EMBL/GenBank/DDBJ databases">
        <authorList>
            <person name="Varghese N."/>
            <person name="Submissions S."/>
        </authorList>
    </citation>
    <scope>NUCLEOTIDE SEQUENCE [LARGE SCALE GENOMIC DNA]</scope>
    <source>
        <strain evidence="2">DSM 9293</strain>
    </source>
</reference>
<sequence>MLVVSVVVNGGFSSLEWAEAISMMWVAAKEHRDNNGSLTK</sequence>
<accession>A0A1W1WKY6</accession>